<dbReference type="Pfam" id="PF03995">
    <property type="entry name" value="Inhibitor_I36"/>
    <property type="match status" value="1"/>
</dbReference>
<keyword evidence="1" id="KW-0732">Signal</keyword>
<protein>
    <recommendedName>
        <fullName evidence="2">Sporulation stage II protein D amidase enhancer LytB N-terminal domain-containing protein</fullName>
    </recommendedName>
</protein>
<dbReference type="Gene3D" id="2.60.20.10">
    <property type="entry name" value="Crystallins"/>
    <property type="match status" value="1"/>
</dbReference>
<evidence type="ECO:0000313" key="3">
    <source>
        <dbReference type="EMBL" id="NNM48018.1"/>
    </source>
</evidence>
<name>A0A849HKR9_9MICO</name>
<dbReference type="Proteomes" id="UP000588586">
    <property type="component" value="Unassembled WGS sequence"/>
</dbReference>
<evidence type="ECO:0000259" key="2">
    <source>
        <dbReference type="Pfam" id="PF08486"/>
    </source>
</evidence>
<feature type="chain" id="PRO_5032559117" description="Sporulation stage II protein D amidase enhancer LytB N-terminal domain-containing protein" evidence="1">
    <location>
        <begin position="30"/>
        <end position="313"/>
    </location>
</feature>
<keyword evidence="4" id="KW-1185">Reference proteome</keyword>
<dbReference type="EMBL" id="JABEPQ010000005">
    <property type="protein sequence ID" value="NNM48018.1"/>
    <property type="molecule type" value="Genomic_DNA"/>
</dbReference>
<feature type="signal peptide" evidence="1">
    <location>
        <begin position="1"/>
        <end position="29"/>
    </location>
</feature>
<feature type="domain" description="Sporulation stage II protein D amidase enhancer LytB N-terminal" evidence="2">
    <location>
        <begin position="162"/>
        <end position="252"/>
    </location>
</feature>
<evidence type="ECO:0000313" key="4">
    <source>
        <dbReference type="Proteomes" id="UP000588586"/>
    </source>
</evidence>
<dbReference type="AlphaFoldDB" id="A0A849HKR9"/>
<organism evidence="3 4">
    <name type="scientific">Knoellia koreensis</name>
    <dbReference type="NCBI Taxonomy" id="2730921"/>
    <lineage>
        <taxon>Bacteria</taxon>
        <taxon>Bacillati</taxon>
        <taxon>Actinomycetota</taxon>
        <taxon>Actinomycetes</taxon>
        <taxon>Micrococcales</taxon>
        <taxon>Intrasporangiaceae</taxon>
        <taxon>Knoellia</taxon>
    </lineage>
</organism>
<gene>
    <name evidence="3" type="ORF">HJG52_18685</name>
</gene>
<proteinExistence type="predicted"/>
<dbReference type="InterPro" id="IPR013693">
    <property type="entry name" value="SpoIID/LytB_N"/>
</dbReference>
<dbReference type="Pfam" id="PF08486">
    <property type="entry name" value="SpoIID"/>
    <property type="match status" value="1"/>
</dbReference>
<accession>A0A849HKR9</accession>
<sequence length="313" mass="34123">MKRRTKIAAGLGLALAVAAPVVAVSPALAASRDGKCESSEFCLYYNSNQQGSVSDFRGSISDYGDKQPSCYDFKGRGAGRGLCVKNHAASVWNRSGKTVRVYFNSGYSGAFQDFKPGARGNLNATLKNDNAAHRFLSNNPGPTGCKTDGTNTKLPSTILVYRTNLGRVDRVPFKTYVKNVLPNEWISSWPKESLKSGAVATKSYAWYWALHSTRRTPFGECYDVRDDTGDQVYRPGSAKASTSAAVDATWNVRLTRDGAVLKAHYCATTTACGAWVNGDWLSQYGSRDLANRGQGYATILRHYYRNTRVVSGS</sequence>
<evidence type="ECO:0000256" key="1">
    <source>
        <dbReference type="SAM" id="SignalP"/>
    </source>
</evidence>
<dbReference type="RefSeq" id="WP_171245127.1">
    <property type="nucleotide sequence ID" value="NZ_JABEPQ010000005.1"/>
</dbReference>
<reference evidence="3 4" key="1">
    <citation type="submission" date="2020-04" db="EMBL/GenBank/DDBJ databases">
        <title>Knoellia sp. isolate from air conditioner.</title>
        <authorList>
            <person name="Chea S."/>
            <person name="Kim D.-U."/>
        </authorList>
    </citation>
    <scope>NUCLEOTIDE SEQUENCE [LARGE SCALE GENOMIC DNA]</scope>
    <source>
        <strain evidence="3 4">DB2414S</strain>
    </source>
</reference>
<comment type="caution">
    <text evidence="3">The sequence shown here is derived from an EMBL/GenBank/DDBJ whole genome shotgun (WGS) entry which is preliminary data.</text>
</comment>